<evidence type="ECO:0000313" key="1">
    <source>
        <dbReference type="EMBL" id="KAJ1679283.1"/>
    </source>
</evidence>
<comment type="caution">
    <text evidence="1">The sequence shown here is derived from an EMBL/GenBank/DDBJ whole genome shotgun (WGS) entry which is preliminary data.</text>
</comment>
<proteinExistence type="predicted"/>
<accession>A0ACC1HW17</accession>
<protein>
    <submittedName>
        <fullName evidence="1">Uncharacterized protein</fullName>
    </submittedName>
</protein>
<dbReference type="Proteomes" id="UP001145114">
    <property type="component" value="Unassembled WGS sequence"/>
</dbReference>
<keyword evidence="2" id="KW-1185">Reference proteome</keyword>
<evidence type="ECO:0000313" key="2">
    <source>
        <dbReference type="Proteomes" id="UP001145114"/>
    </source>
</evidence>
<organism evidence="1 2">
    <name type="scientific">Spiromyces aspiralis</name>
    <dbReference type="NCBI Taxonomy" id="68401"/>
    <lineage>
        <taxon>Eukaryota</taxon>
        <taxon>Fungi</taxon>
        <taxon>Fungi incertae sedis</taxon>
        <taxon>Zoopagomycota</taxon>
        <taxon>Kickxellomycotina</taxon>
        <taxon>Kickxellomycetes</taxon>
        <taxon>Kickxellales</taxon>
        <taxon>Kickxellaceae</taxon>
        <taxon>Spiromyces</taxon>
    </lineage>
</organism>
<reference evidence="1" key="1">
    <citation type="submission" date="2022-06" db="EMBL/GenBank/DDBJ databases">
        <title>Phylogenomic reconstructions and comparative analyses of Kickxellomycotina fungi.</title>
        <authorList>
            <person name="Reynolds N.K."/>
            <person name="Stajich J.E."/>
            <person name="Barry K."/>
            <person name="Grigoriev I.V."/>
            <person name="Crous P."/>
            <person name="Smith M.E."/>
        </authorList>
    </citation>
    <scope>NUCLEOTIDE SEQUENCE</scope>
    <source>
        <strain evidence="1">RSA 2271</strain>
    </source>
</reference>
<gene>
    <name evidence="1" type="ORF">EV182_002368</name>
</gene>
<sequence>MAREGRWNYRPRLFWYAHPRQAYARLLDRNPVLDMYVNLHRELTCATDEYRVACPPPVHNTRNRGFPYITPCRNIDECYEKLNHIEEGTYGVVFRARDRQTGEVVALKQLKLDKELSGFPITSLREIHTLLLAKHPNIVSVREIVVGRKPTLIFLAMDYIEHDLKVLMQDMKASSTQFLQSEVKTIMLQLLSAVAYLHDNWIVHRDLKTSNLLMNNRGEIKVADFGLARKYGSPLRNMTQLVVTLWYRAPELLFGEREYSTAVDMWSVGCIFAELVTGEPLFPGKGEIDQIGQIFSLLGTPTDEIWPEFRSLPNARVLNFARHPGKSLKEKFPYLTNLGVDLLSRLLKCDPSQRITAEEALRHPYFDEGPLPKDPLMFPTWPAKSSGDRGRQSRLRPEAGVFAQATPSAPHAARQLGTTGAATPMYDRSHSATQSPP</sequence>
<dbReference type="EMBL" id="JAMZIH010000480">
    <property type="protein sequence ID" value="KAJ1679283.1"/>
    <property type="molecule type" value="Genomic_DNA"/>
</dbReference>
<name>A0ACC1HW17_9FUNG</name>